<dbReference type="InterPro" id="IPR050790">
    <property type="entry name" value="ExbB/TolQ_transport"/>
</dbReference>
<feature type="transmembrane region" description="Helical" evidence="9">
    <location>
        <begin position="155"/>
        <end position="185"/>
    </location>
</feature>
<dbReference type="PANTHER" id="PTHR30625">
    <property type="entry name" value="PROTEIN TOLQ"/>
    <property type="match status" value="1"/>
</dbReference>
<feature type="transmembrane region" description="Helical" evidence="9">
    <location>
        <begin position="17"/>
        <end position="39"/>
    </location>
</feature>
<reference evidence="11 12" key="1">
    <citation type="submission" date="2019-06" db="EMBL/GenBank/DDBJ databases">
        <title>Draft genome of Aliikangiella marina GYP-15.</title>
        <authorList>
            <person name="Wang G."/>
        </authorList>
    </citation>
    <scope>NUCLEOTIDE SEQUENCE [LARGE SCALE GENOMIC DNA]</scope>
    <source>
        <strain evidence="11 12">GYP-15</strain>
    </source>
</reference>
<evidence type="ECO:0000313" key="12">
    <source>
        <dbReference type="Proteomes" id="UP000317839"/>
    </source>
</evidence>
<comment type="similarity">
    <text evidence="8">Belongs to the exbB/tolQ family.</text>
</comment>
<evidence type="ECO:0000256" key="6">
    <source>
        <dbReference type="ARBA" id="ARBA00022989"/>
    </source>
</evidence>
<dbReference type="InterPro" id="IPR002898">
    <property type="entry name" value="MotA_ExbB_proton_chnl"/>
</dbReference>
<evidence type="ECO:0000256" key="9">
    <source>
        <dbReference type="SAM" id="Phobius"/>
    </source>
</evidence>
<evidence type="ECO:0000313" key="11">
    <source>
        <dbReference type="EMBL" id="TQV77569.1"/>
    </source>
</evidence>
<dbReference type="Pfam" id="PF01618">
    <property type="entry name" value="MotA_ExbB"/>
    <property type="match status" value="1"/>
</dbReference>
<keyword evidence="2 8" id="KW-0813">Transport</keyword>
<sequence>MEALYSTIIRFFQEGGFFIYPIATVLALGIVIVVERWFFLARESARNIKAFEEFLPLLRTTDLEKMQLFSRENTAPVIRVIGCGLDMMKVTKHRADIEHAMNEGMLEAMPRLETRTGYLSMLANIATLLGLLGTIIGLISAFTAVASADPAQKSALLSLAISVAMNTTAFGLITAIPLLICYSVLQNKTAKIVTSIEMAAVKFLNIMTYNRLIHAGAQSITVAPADSPVEENLPAEAVPAPAA</sequence>
<dbReference type="EMBL" id="VIKR01000001">
    <property type="protein sequence ID" value="TQV77569.1"/>
    <property type="molecule type" value="Genomic_DNA"/>
</dbReference>
<evidence type="ECO:0000256" key="5">
    <source>
        <dbReference type="ARBA" id="ARBA00022927"/>
    </source>
</evidence>
<keyword evidence="4 9" id="KW-0812">Transmembrane</keyword>
<comment type="subcellular location">
    <subcellularLocation>
        <location evidence="1">Cell membrane</location>
        <topology evidence="1">Multi-pass membrane protein</topology>
    </subcellularLocation>
    <subcellularLocation>
        <location evidence="8">Membrane</location>
        <topology evidence="8">Multi-pass membrane protein</topology>
    </subcellularLocation>
</comment>
<evidence type="ECO:0000256" key="7">
    <source>
        <dbReference type="ARBA" id="ARBA00023136"/>
    </source>
</evidence>
<accession>A0A545TK16</accession>
<comment type="caution">
    <text evidence="11">The sequence shown here is derived from an EMBL/GenBank/DDBJ whole genome shotgun (WGS) entry which is preliminary data.</text>
</comment>
<dbReference type="GO" id="GO:0017038">
    <property type="term" value="P:protein import"/>
    <property type="evidence" value="ECO:0007669"/>
    <property type="project" value="TreeGrafter"/>
</dbReference>
<feature type="domain" description="MotA/TolQ/ExbB proton channel" evidence="10">
    <location>
        <begin position="81"/>
        <end position="198"/>
    </location>
</feature>
<keyword evidence="6 9" id="KW-1133">Transmembrane helix</keyword>
<dbReference type="OrthoDB" id="5728265at2"/>
<evidence type="ECO:0000256" key="2">
    <source>
        <dbReference type="ARBA" id="ARBA00022448"/>
    </source>
</evidence>
<gene>
    <name evidence="11" type="ORF">FLL45_03030</name>
</gene>
<evidence type="ECO:0000256" key="3">
    <source>
        <dbReference type="ARBA" id="ARBA00022475"/>
    </source>
</evidence>
<evidence type="ECO:0000256" key="4">
    <source>
        <dbReference type="ARBA" id="ARBA00022692"/>
    </source>
</evidence>
<keyword evidence="7 9" id="KW-0472">Membrane</keyword>
<keyword evidence="3" id="KW-1003">Cell membrane</keyword>
<protein>
    <submittedName>
        <fullName evidence="11">MotA/TolQ/ExbB proton channel family protein</fullName>
    </submittedName>
</protein>
<organism evidence="11 12">
    <name type="scientific">Aliikangiella marina</name>
    <dbReference type="NCBI Taxonomy" id="1712262"/>
    <lineage>
        <taxon>Bacteria</taxon>
        <taxon>Pseudomonadati</taxon>
        <taxon>Pseudomonadota</taxon>
        <taxon>Gammaproteobacteria</taxon>
        <taxon>Oceanospirillales</taxon>
        <taxon>Pleioneaceae</taxon>
        <taxon>Aliikangiella</taxon>
    </lineage>
</organism>
<keyword evidence="12" id="KW-1185">Reference proteome</keyword>
<evidence type="ECO:0000259" key="10">
    <source>
        <dbReference type="Pfam" id="PF01618"/>
    </source>
</evidence>
<dbReference type="PANTHER" id="PTHR30625:SF15">
    <property type="entry name" value="BIOPOLYMER TRANSPORT PROTEIN EXBB"/>
    <property type="match status" value="1"/>
</dbReference>
<evidence type="ECO:0000256" key="1">
    <source>
        <dbReference type="ARBA" id="ARBA00004651"/>
    </source>
</evidence>
<dbReference type="AlphaFoldDB" id="A0A545TK16"/>
<dbReference type="GO" id="GO:0005886">
    <property type="term" value="C:plasma membrane"/>
    <property type="evidence" value="ECO:0007669"/>
    <property type="project" value="UniProtKB-SubCell"/>
</dbReference>
<evidence type="ECO:0000256" key="8">
    <source>
        <dbReference type="RuleBase" id="RU004057"/>
    </source>
</evidence>
<proteinExistence type="inferred from homology"/>
<feature type="transmembrane region" description="Helical" evidence="9">
    <location>
        <begin position="118"/>
        <end position="143"/>
    </location>
</feature>
<dbReference type="Proteomes" id="UP000317839">
    <property type="component" value="Unassembled WGS sequence"/>
</dbReference>
<name>A0A545TK16_9GAMM</name>
<keyword evidence="5 8" id="KW-0653">Protein transport</keyword>